<dbReference type="Pfam" id="PF06884">
    <property type="entry name" value="DUF1264"/>
    <property type="match status" value="1"/>
</dbReference>
<dbReference type="RefSeq" id="XP_013257509.1">
    <property type="nucleotide sequence ID" value="XM_013402055.1"/>
</dbReference>
<dbReference type="OrthoDB" id="1901244at2759"/>
<reference evidence="2 3" key="1">
    <citation type="submission" date="2013-03" db="EMBL/GenBank/DDBJ databases">
        <title>The Genome Sequence of Exophiala aquamarina CBS 119918.</title>
        <authorList>
            <consortium name="The Broad Institute Genomics Platform"/>
            <person name="Cuomo C."/>
            <person name="de Hoog S."/>
            <person name="Gorbushina A."/>
            <person name="Walker B."/>
            <person name="Young S.K."/>
            <person name="Zeng Q."/>
            <person name="Gargeya S."/>
            <person name="Fitzgerald M."/>
            <person name="Haas B."/>
            <person name="Abouelleil A."/>
            <person name="Allen A.W."/>
            <person name="Alvarado L."/>
            <person name="Arachchi H.M."/>
            <person name="Berlin A.M."/>
            <person name="Chapman S.B."/>
            <person name="Gainer-Dewar J."/>
            <person name="Goldberg J."/>
            <person name="Griggs A."/>
            <person name="Gujja S."/>
            <person name="Hansen M."/>
            <person name="Howarth C."/>
            <person name="Imamovic A."/>
            <person name="Ireland A."/>
            <person name="Larimer J."/>
            <person name="McCowan C."/>
            <person name="Murphy C."/>
            <person name="Pearson M."/>
            <person name="Poon T.W."/>
            <person name="Priest M."/>
            <person name="Roberts A."/>
            <person name="Saif S."/>
            <person name="Shea T."/>
            <person name="Sisk P."/>
            <person name="Sykes S."/>
            <person name="Wortman J."/>
            <person name="Nusbaum C."/>
            <person name="Birren B."/>
        </authorList>
    </citation>
    <scope>NUCLEOTIDE SEQUENCE [LARGE SCALE GENOMIC DNA]</scope>
    <source>
        <strain evidence="2 3">CBS 119918</strain>
    </source>
</reference>
<name>A0A072P499_9EURO</name>
<dbReference type="PANTHER" id="PTHR31360">
    <property type="match status" value="1"/>
</dbReference>
<protein>
    <recommendedName>
        <fullName evidence="4">DUF1264 domain-containing protein</fullName>
    </recommendedName>
</protein>
<dbReference type="AlphaFoldDB" id="A0A072P499"/>
<proteinExistence type="inferred from homology"/>
<keyword evidence="3" id="KW-1185">Reference proteome</keyword>
<dbReference type="PANTHER" id="PTHR31360:SF0">
    <property type="entry name" value="OIL BODY-ASSOCIATED PROTEIN 1B"/>
    <property type="match status" value="1"/>
</dbReference>
<dbReference type="GeneID" id="25284271"/>
<dbReference type="HOGENOM" id="CLU_071931_2_1_1"/>
<accession>A0A072P499</accession>
<dbReference type="InterPro" id="IPR010686">
    <property type="entry name" value="OBAP-like"/>
</dbReference>
<dbReference type="Proteomes" id="UP000027920">
    <property type="component" value="Unassembled WGS sequence"/>
</dbReference>
<gene>
    <name evidence="2" type="ORF">A1O9_09362</name>
</gene>
<dbReference type="VEuPathDB" id="FungiDB:A1O9_09362"/>
<dbReference type="EMBL" id="AMGV01000009">
    <property type="protein sequence ID" value="KEF54919.1"/>
    <property type="molecule type" value="Genomic_DNA"/>
</dbReference>
<sequence length="254" mass="29326">MSQSQIVAPSISNVASWALKFSPTAWIKSWLLYLGIETHVRGTVEPEFKPLHGICEYLHALHIYTEEARRGGVRTVSAHHFCSHVSKDLRQCLIYDSCRPDARLIGVEYMIPKARYAQLDPEEQKLWHSHEFEVKSGMLVLPYPRSHGQNKQAWDELETKAMEEVVGLYGKLYHFWQVDKGHELPLGQPTLMGSLTESMQLDVDQEMASRNQEQGIDQESKRKLREHIPLPGILEPSDDWWKEAKKEKRGIYAH</sequence>
<evidence type="ECO:0000256" key="1">
    <source>
        <dbReference type="ARBA" id="ARBA00009740"/>
    </source>
</evidence>
<organism evidence="2 3">
    <name type="scientific">Exophiala aquamarina CBS 119918</name>
    <dbReference type="NCBI Taxonomy" id="1182545"/>
    <lineage>
        <taxon>Eukaryota</taxon>
        <taxon>Fungi</taxon>
        <taxon>Dikarya</taxon>
        <taxon>Ascomycota</taxon>
        <taxon>Pezizomycotina</taxon>
        <taxon>Eurotiomycetes</taxon>
        <taxon>Chaetothyriomycetidae</taxon>
        <taxon>Chaetothyriales</taxon>
        <taxon>Herpotrichiellaceae</taxon>
        <taxon>Exophiala</taxon>
    </lineage>
</organism>
<evidence type="ECO:0000313" key="2">
    <source>
        <dbReference type="EMBL" id="KEF54919.1"/>
    </source>
</evidence>
<evidence type="ECO:0000313" key="3">
    <source>
        <dbReference type="Proteomes" id="UP000027920"/>
    </source>
</evidence>
<comment type="similarity">
    <text evidence="1">Belongs to the OBAP family.</text>
</comment>
<evidence type="ECO:0008006" key="4">
    <source>
        <dbReference type="Google" id="ProtNLM"/>
    </source>
</evidence>
<comment type="caution">
    <text evidence="2">The sequence shown here is derived from an EMBL/GenBank/DDBJ whole genome shotgun (WGS) entry which is preliminary data.</text>
</comment>